<dbReference type="InterPro" id="IPR000515">
    <property type="entry name" value="MetI-like"/>
</dbReference>
<dbReference type="Proteomes" id="UP000255517">
    <property type="component" value="Unassembled WGS sequence"/>
</dbReference>
<sequence>MIKRFRKFAKYYMQNKAARLCFVLLLILIVLSIFADFISPYDYTKQDVSNTFLSPSPTHLMGTDNFGRDEFSRILHGGQMSLLIGISSTFFSIIIGLIIGLFAGYYGGKFDVFAMRVMDIFLSIPQLILAIALAATLGNGVFNLILALSLSSTPKYARLIRAKVIEEKNLEYVTAARILGENDLKIIFCEILPNSLGPIIVEATIGVGVNILSSASLSFIGMGIEPPQAEWGQMLSEGRTFIRDYPFLTVFPGLAICISILLFNLVGDGLRDAFDPKKRG</sequence>
<dbReference type="PANTHER" id="PTHR43386">
    <property type="entry name" value="OLIGOPEPTIDE TRANSPORT SYSTEM PERMEASE PROTEIN APPC"/>
    <property type="match status" value="1"/>
</dbReference>
<keyword evidence="4 7" id="KW-0812">Transmembrane</keyword>
<dbReference type="EMBL" id="UGSZ01000001">
    <property type="protein sequence ID" value="SUB56643.1"/>
    <property type="molecule type" value="Genomic_DNA"/>
</dbReference>
<evidence type="ECO:0000313" key="10">
    <source>
        <dbReference type="Proteomes" id="UP000255517"/>
    </source>
</evidence>
<dbReference type="STRING" id="1122949.GCA_000378725_01641"/>
<dbReference type="AlphaFoldDB" id="A0A379C329"/>
<dbReference type="PROSITE" id="PS50928">
    <property type="entry name" value="ABC_TM1"/>
    <property type="match status" value="1"/>
</dbReference>
<dbReference type="CDD" id="cd06261">
    <property type="entry name" value="TM_PBP2"/>
    <property type="match status" value="1"/>
</dbReference>
<evidence type="ECO:0000256" key="2">
    <source>
        <dbReference type="ARBA" id="ARBA00022448"/>
    </source>
</evidence>
<proteinExistence type="inferred from homology"/>
<evidence type="ECO:0000256" key="1">
    <source>
        <dbReference type="ARBA" id="ARBA00004651"/>
    </source>
</evidence>
<evidence type="ECO:0000256" key="7">
    <source>
        <dbReference type="RuleBase" id="RU363032"/>
    </source>
</evidence>
<organism evidence="9 10">
    <name type="scientific">Peptoniphilus lacrimalis</name>
    <dbReference type="NCBI Taxonomy" id="33031"/>
    <lineage>
        <taxon>Bacteria</taxon>
        <taxon>Bacillati</taxon>
        <taxon>Bacillota</taxon>
        <taxon>Tissierellia</taxon>
        <taxon>Tissierellales</taxon>
        <taxon>Peptoniphilaceae</taxon>
        <taxon>Peptoniphilus</taxon>
    </lineage>
</organism>
<feature type="domain" description="ABC transmembrane type-1" evidence="8">
    <location>
        <begin position="78"/>
        <end position="267"/>
    </location>
</feature>
<keyword evidence="5 7" id="KW-1133">Transmembrane helix</keyword>
<dbReference type="Gene3D" id="1.10.3720.10">
    <property type="entry name" value="MetI-like"/>
    <property type="match status" value="1"/>
</dbReference>
<reference evidence="9 10" key="1">
    <citation type="submission" date="2018-06" db="EMBL/GenBank/DDBJ databases">
        <authorList>
            <consortium name="Pathogen Informatics"/>
            <person name="Doyle S."/>
        </authorList>
    </citation>
    <scope>NUCLEOTIDE SEQUENCE [LARGE SCALE GENOMIC DNA]</scope>
    <source>
        <strain evidence="9 10">NCTC13149</strain>
    </source>
</reference>
<dbReference type="PANTHER" id="PTHR43386:SF1">
    <property type="entry name" value="D,D-DIPEPTIDE TRANSPORT SYSTEM PERMEASE PROTEIN DDPC-RELATED"/>
    <property type="match status" value="1"/>
</dbReference>
<comment type="subcellular location">
    <subcellularLocation>
        <location evidence="1 7">Cell membrane</location>
        <topology evidence="1 7">Multi-pass membrane protein</topology>
    </subcellularLocation>
</comment>
<dbReference type="GO" id="GO:0005886">
    <property type="term" value="C:plasma membrane"/>
    <property type="evidence" value="ECO:0007669"/>
    <property type="project" value="UniProtKB-SubCell"/>
</dbReference>
<dbReference type="RefSeq" id="WP_019035258.1">
    <property type="nucleotide sequence ID" value="NZ_CAMUOS010000011.1"/>
</dbReference>
<evidence type="ECO:0000256" key="4">
    <source>
        <dbReference type="ARBA" id="ARBA00022692"/>
    </source>
</evidence>
<keyword evidence="6 7" id="KW-0472">Membrane</keyword>
<dbReference type="Pfam" id="PF00528">
    <property type="entry name" value="BPD_transp_1"/>
    <property type="match status" value="1"/>
</dbReference>
<dbReference type="InterPro" id="IPR035906">
    <property type="entry name" value="MetI-like_sf"/>
</dbReference>
<feature type="transmembrane region" description="Helical" evidence="7">
    <location>
        <begin position="245"/>
        <end position="266"/>
    </location>
</feature>
<evidence type="ECO:0000259" key="8">
    <source>
        <dbReference type="PROSITE" id="PS50928"/>
    </source>
</evidence>
<dbReference type="Pfam" id="PF12911">
    <property type="entry name" value="OppC_N"/>
    <property type="match status" value="1"/>
</dbReference>
<keyword evidence="2 7" id="KW-0813">Transport</keyword>
<comment type="similarity">
    <text evidence="7">Belongs to the binding-protein-dependent transport system permease family.</text>
</comment>
<evidence type="ECO:0000256" key="3">
    <source>
        <dbReference type="ARBA" id="ARBA00022475"/>
    </source>
</evidence>
<name>A0A379C329_9FIRM</name>
<feature type="transmembrane region" description="Helical" evidence="7">
    <location>
        <begin position="127"/>
        <end position="150"/>
    </location>
</feature>
<dbReference type="SUPFAM" id="SSF161098">
    <property type="entry name" value="MetI-like"/>
    <property type="match status" value="1"/>
</dbReference>
<evidence type="ECO:0000313" key="9">
    <source>
        <dbReference type="EMBL" id="SUB56643.1"/>
    </source>
</evidence>
<dbReference type="OrthoDB" id="9783218at2"/>
<dbReference type="InterPro" id="IPR050366">
    <property type="entry name" value="BP-dependent_transpt_permease"/>
</dbReference>
<accession>A0A379C329</accession>
<protein>
    <submittedName>
        <fullName evidence="9">Glutathione transport system permease protein gsiD</fullName>
    </submittedName>
</protein>
<dbReference type="InterPro" id="IPR025966">
    <property type="entry name" value="OppC_N"/>
</dbReference>
<gene>
    <name evidence="9" type="primary">gsiD</name>
    <name evidence="9" type="ORF">NCTC13149_00415</name>
</gene>
<keyword evidence="3" id="KW-1003">Cell membrane</keyword>
<evidence type="ECO:0000256" key="6">
    <source>
        <dbReference type="ARBA" id="ARBA00023136"/>
    </source>
</evidence>
<evidence type="ECO:0000256" key="5">
    <source>
        <dbReference type="ARBA" id="ARBA00022989"/>
    </source>
</evidence>
<feature type="transmembrane region" description="Helical" evidence="7">
    <location>
        <begin position="82"/>
        <end position="106"/>
    </location>
</feature>
<dbReference type="GO" id="GO:0055085">
    <property type="term" value="P:transmembrane transport"/>
    <property type="evidence" value="ECO:0007669"/>
    <property type="project" value="InterPro"/>
</dbReference>